<name>A0A1X7KRM2_9SPHI</name>
<evidence type="ECO:0000313" key="3">
    <source>
        <dbReference type="EMBL" id="SMG43464.1"/>
    </source>
</evidence>
<keyword evidence="4" id="KW-1185">Reference proteome</keyword>
<dbReference type="EMBL" id="FXAU01000006">
    <property type="protein sequence ID" value="SMG43464.1"/>
    <property type="molecule type" value="Genomic_DNA"/>
</dbReference>
<sequence length="884" mass="99743">MKALTCFFCSFLFVFISLTASYGQVVAPAKQAVSTIGKDTTKVTTDTSKNHLRDTQGRDTVIMKDQDGLETVVTIVANDSSWNQVSKNILHLYKGAKVKYQDFELSADYIRLDRNTNELFASGVLDHNGKYIGRPVVLFPNDTPKSVDSLLYDYKKKEGNTYGIMTEVDGGFIQAKILRKNLYDEMSLYHGMYSTCNLPFPHTHFGLQISKGVVTKNQIIAGPSYLVVENIPLKFIAIPFGFFPKTNKRSSGFLFPSFGEDASRGFALRDIGWYLAFNDYWDSELRGSFYSKGSWETNIRTNYLVNYKYSGGFNIRYASTKVGIEGTPNYGANKDFNVTWNHTQRQEANPGTSFSASVNFGTGSYFQNTGFNQTNSIQDVVRNNMSSSIAYGRVFADGKVNFTSSLSHRQDISTGQVDLELPSFSLNVSTFNPFDSKNRVGEQKWYQRITVGYSLQGRNSISAGDSVLFTKEALSKFTNGFQHNIPISLNLNAFKYFQFNTSVNYTERWYLQSIRKGLTNEVGGFVEVKDTVQGFRRAYDYSLSTGLSTKIYGSYPKMGKIEAIRHIVTPSINLNYRPDFSDPRYGFYKDYINKDGISQKYSVFEGGIYGGPSAGKSMGIGFSVDNNIEAKVRTKNDTTGKGFKKIPLIQGLTFSGNYNFMADSLKLSTISFSGRTSLFNQKINLNFNGTFDPYVVNSEGVRIDKFAIKEGSLARLTNFGLSFDYSLNPNANKSRNNNIDSLRNQMPNMTQEQAQALARISTDPNAFVDFNIPWNLNGSFSMNYSKRWDSNVKQMKNDITATVNINGDVNLTPKWKVQFNSGYDLKQQALSLTRFSIYRDLHCWDMSVGWVPFGQYKSYNITIRAKSSILQDLKLTKRESHYVY</sequence>
<dbReference type="PANTHER" id="PTHR30189:SF1">
    <property type="entry name" value="LPS-ASSEMBLY PROTEIN LPTD"/>
    <property type="match status" value="1"/>
</dbReference>
<dbReference type="GO" id="GO:1990351">
    <property type="term" value="C:transporter complex"/>
    <property type="evidence" value="ECO:0007669"/>
    <property type="project" value="TreeGrafter"/>
</dbReference>
<feature type="chain" id="PRO_5012643248" evidence="1">
    <location>
        <begin position="23"/>
        <end position="884"/>
    </location>
</feature>
<dbReference type="Proteomes" id="UP000192980">
    <property type="component" value="Unassembled WGS sequence"/>
</dbReference>
<dbReference type="PANTHER" id="PTHR30189">
    <property type="entry name" value="LPS-ASSEMBLY PROTEIN"/>
    <property type="match status" value="1"/>
</dbReference>
<dbReference type="AlphaFoldDB" id="A0A1X7KRM2"/>
<evidence type="ECO:0000256" key="1">
    <source>
        <dbReference type="SAM" id="SignalP"/>
    </source>
</evidence>
<dbReference type="GO" id="GO:0009279">
    <property type="term" value="C:cell outer membrane"/>
    <property type="evidence" value="ECO:0007669"/>
    <property type="project" value="TreeGrafter"/>
</dbReference>
<organism evidence="3 4">
    <name type="scientific">Sphingobacterium psychroaquaticum</name>
    <dbReference type="NCBI Taxonomy" id="561061"/>
    <lineage>
        <taxon>Bacteria</taxon>
        <taxon>Pseudomonadati</taxon>
        <taxon>Bacteroidota</taxon>
        <taxon>Sphingobacteriia</taxon>
        <taxon>Sphingobacteriales</taxon>
        <taxon>Sphingobacteriaceae</taxon>
        <taxon>Sphingobacterium</taxon>
    </lineage>
</organism>
<dbReference type="InterPro" id="IPR045659">
    <property type="entry name" value="LptD_2"/>
</dbReference>
<keyword evidence="1" id="KW-0732">Signal</keyword>
<evidence type="ECO:0000313" key="4">
    <source>
        <dbReference type="Proteomes" id="UP000192980"/>
    </source>
</evidence>
<accession>A0A1X7KRM2</accession>
<gene>
    <name evidence="3" type="ORF">SAMN05660862_3098</name>
</gene>
<evidence type="ECO:0000259" key="2">
    <source>
        <dbReference type="Pfam" id="PF19838"/>
    </source>
</evidence>
<proteinExistence type="predicted"/>
<dbReference type="STRING" id="561061.SAMN05660862_3098"/>
<protein>
    <submittedName>
        <fullName evidence="3">LPS assembly outer membrane protein LptD (Organic solvent tolerance protein OstA)</fullName>
    </submittedName>
</protein>
<dbReference type="InterPro" id="IPR050218">
    <property type="entry name" value="LptD"/>
</dbReference>
<feature type="domain" description="LPS-assembly protein LptD central" evidence="2">
    <location>
        <begin position="219"/>
        <end position="694"/>
    </location>
</feature>
<dbReference type="Pfam" id="PF19838">
    <property type="entry name" value="LptD_2"/>
    <property type="match status" value="1"/>
</dbReference>
<feature type="signal peptide" evidence="1">
    <location>
        <begin position="1"/>
        <end position="22"/>
    </location>
</feature>
<reference evidence="3 4" key="1">
    <citation type="submission" date="2017-04" db="EMBL/GenBank/DDBJ databases">
        <authorList>
            <person name="Afonso C.L."/>
            <person name="Miller P.J."/>
            <person name="Scott M.A."/>
            <person name="Spackman E."/>
            <person name="Goraichik I."/>
            <person name="Dimitrov K.M."/>
            <person name="Suarez D.L."/>
            <person name="Swayne D.E."/>
        </authorList>
    </citation>
    <scope>NUCLEOTIDE SEQUENCE [LARGE SCALE GENOMIC DNA]</scope>
    <source>
        <strain evidence="3 4">DSM 22418</strain>
    </source>
</reference>